<feature type="domain" description="PFU" evidence="10">
    <location>
        <begin position="376"/>
        <end position="471"/>
    </location>
</feature>
<dbReference type="AlphaFoldDB" id="H2YA00"/>
<dbReference type="CDD" id="cd00200">
    <property type="entry name" value="WD40"/>
    <property type="match status" value="1"/>
</dbReference>
<dbReference type="InParanoid" id="H2YA00"/>
<evidence type="ECO:0000256" key="5">
    <source>
        <dbReference type="ARBA" id="ARBA00022574"/>
    </source>
</evidence>
<evidence type="ECO:0000313" key="13">
    <source>
        <dbReference type="Proteomes" id="UP000007875"/>
    </source>
</evidence>
<organism evidence="12 13">
    <name type="scientific">Ciona savignyi</name>
    <name type="common">Pacific transparent sea squirt</name>
    <dbReference type="NCBI Taxonomy" id="51511"/>
    <lineage>
        <taxon>Eukaryota</taxon>
        <taxon>Metazoa</taxon>
        <taxon>Chordata</taxon>
        <taxon>Tunicata</taxon>
        <taxon>Ascidiacea</taxon>
        <taxon>Phlebobranchia</taxon>
        <taxon>Cionidae</taxon>
        <taxon>Ciona</taxon>
    </lineage>
</organism>
<dbReference type="Pfam" id="PF08324">
    <property type="entry name" value="PUL"/>
    <property type="match status" value="1"/>
</dbReference>
<evidence type="ECO:0000313" key="12">
    <source>
        <dbReference type="Ensembl" id="ENSCSAVP00000002148.1"/>
    </source>
</evidence>
<dbReference type="PROSITE" id="PS51394">
    <property type="entry name" value="PFU"/>
    <property type="match status" value="1"/>
</dbReference>
<comment type="similarity">
    <text evidence="3">Belongs to the WD repeat PLAP family.</text>
</comment>
<evidence type="ECO:0000256" key="2">
    <source>
        <dbReference type="ARBA" id="ARBA00004496"/>
    </source>
</evidence>
<dbReference type="PANTHER" id="PTHR19849:SF0">
    <property type="entry name" value="PHOSPHOLIPASE A-2-ACTIVATING PROTEIN"/>
    <property type="match status" value="1"/>
</dbReference>
<dbReference type="STRING" id="51511.ENSCSAVP00000002148"/>
<evidence type="ECO:0000256" key="1">
    <source>
        <dbReference type="ARBA" id="ARBA00004123"/>
    </source>
</evidence>
<proteinExistence type="inferred from homology"/>
<dbReference type="GO" id="GO:0010992">
    <property type="term" value="P:ubiquitin recycling"/>
    <property type="evidence" value="ECO:0007669"/>
    <property type="project" value="TreeGrafter"/>
</dbReference>
<reference evidence="12" key="2">
    <citation type="submission" date="2025-08" db="UniProtKB">
        <authorList>
            <consortium name="Ensembl"/>
        </authorList>
    </citation>
    <scope>IDENTIFICATION</scope>
</reference>
<dbReference type="FunFam" id="2.130.10.10:FF:000175">
    <property type="entry name" value="Phospholipase A-2-activating protein"/>
    <property type="match status" value="1"/>
</dbReference>
<dbReference type="GO" id="GO:0005737">
    <property type="term" value="C:cytoplasm"/>
    <property type="evidence" value="ECO:0007669"/>
    <property type="project" value="UniProtKB-SubCell"/>
</dbReference>
<keyword evidence="6" id="KW-0677">Repeat</keyword>
<dbReference type="GO" id="GO:0005634">
    <property type="term" value="C:nucleus"/>
    <property type="evidence" value="ECO:0007669"/>
    <property type="project" value="UniProtKB-SubCell"/>
</dbReference>
<protein>
    <recommendedName>
        <fullName evidence="14">Phospholipase A-2-activating protein</fullName>
    </recommendedName>
</protein>
<dbReference type="InterPro" id="IPR038122">
    <property type="entry name" value="PFU_sf"/>
</dbReference>
<dbReference type="Pfam" id="PF00400">
    <property type="entry name" value="WD40"/>
    <property type="match status" value="6"/>
</dbReference>
<dbReference type="InterPro" id="IPR013535">
    <property type="entry name" value="PUL_dom"/>
</dbReference>
<feature type="repeat" description="WD" evidence="8">
    <location>
        <begin position="154"/>
        <end position="186"/>
    </location>
</feature>
<keyword evidence="13" id="KW-1185">Reference proteome</keyword>
<dbReference type="InterPro" id="IPR015155">
    <property type="entry name" value="PFU"/>
</dbReference>
<evidence type="ECO:0000256" key="7">
    <source>
        <dbReference type="ARBA" id="ARBA00023242"/>
    </source>
</evidence>
<dbReference type="HOGENOM" id="CLU_011791_2_0_1"/>
<dbReference type="SMART" id="SM00320">
    <property type="entry name" value="WD40"/>
    <property type="match status" value="7"/>
</dbReference>
<dbReference type="InterPro" id="IPR036322">
    <property type="entry name" value="WD40_repeat_dom_sf"/>
</dbReference>
<evidence type="ECO:0000256" key="6">
    <source>
        <dbReference type="ARBA" id="ARBA00022737"/>
    </source>
</evidence>
<dbReference type="PROSITE" id="PS50082">
    <property type="entry name" value="WD_REPEATS_2"/>
    <property type="match status" value="3"/>
</dbReference>
<dbReference type="InterPro" id="IPR011989">
    <property type="entry name" value="ARM-like"/>
</dbReference>
<dbReference type="InterPro" id="IPR001680">
    <property type="entry name" value="WD40_rpt"/>
</dbReference>
<evidence type="ECO:0008006" key="14">
    <source>
        <dbReference type="Google" id="ProtNLM"/>
    </source>
</evidence>
<dbReference type="Gene3D" id="3.10.20.870">
    <property type="entry name" value="PFU (PLAA family ubiquitin binding), C-terminal domain"/>
    <property type="match status" value="1"/>
</dbReference>
<dbReference type="Pfam" id="PF09070">
    <property type="entry name" value="PFU"/>
    <property type="match status" value="1"/>
</dbReference>
<dbReference type="GO" id="GO:0043130">
    <property type="term" value="F:ubiquitin binding"/>
    <property type="evidence" value="ECO:0007669"/>
    <property type="project" value="TreeGrafter"/>
</dbReference>
<reference evidence="12" key="3">
    <citation type="submission" date="2025-09" db="UniProtKB">
        <authorList>
            <consortium name="Ensembl"/>
        </authorList>
    </citation>
    <scope>IDENTIFICATION</scope>
</reference>
<reference evidence="13" key="1">
    <citation type="submission" date="2003-08" db="EMBL/GenBank/DDBJ databases">
        <authorList>
            <person name="Birren B."/>
            <person name="Nusbaum C."/>
            <person name="Abebe A."/>
            <person name="Abouelleil A."/>
            <person name="Adekoya E."/>
            <person name="Ait-zahra M."/>
            <person name="Allen N."/>
            <person name="Allen T."/>
            <person name="An P."/>
            <person name="Anderson M."/>
            <person name="Anderson S."/>
            <person name="Arachchi H."/>
            <person name="Armbruster J."/>
            <person name="Bachantsang P."/>
            <person name="Baldwin J."/>
            <person name="Barry A."/>
            <person name="Bayul T."/>
            <person name="Blitshsteyn B."/>
            <person name="Bloom T."/>
            <person name="Blye J."/>
            <person name="Boguslavskiy L."/>
            <person name="Borowsky M."/>
            <person name="Boukhgalter B."/>
            <person name="Brunache A."/>
            <person name="Butler J."/>
            <person name="Calixte N."/>
            <person name="Calvo S."/>
            <person name="Camarata J."/>
            <person name="Campo K."/>
            <person name="Chang J."/>
            <person name="Cheshatsang Y."/>
            <person name="Citroen M."/>
            <person name="Collymore A."/>
            <person name="Considine T."/>
            <person name="Cook A."/>
            <person name="Cooke P."/>
            <person name="Corum B."/>
            <person name="Cuomo C."/>
            <person name="David R."/>
            <person name="Dawoe T."/>
            <person name="Degray S."/>
            <person name="Dodge S."/>
            <person name="Dooley K."/>
            <person name="Dorje P."/>
            <person name="Dorjee K."/>
            <person name="Dorris L."/>
            <person name="Duffey N."/>
            <person name="Dupes A."/>
            <person name="Elkins T."/>
            <person name="Engels R."/>
            <person name="Erickson J."/>
            <person name="Farina A."/>
            <person name="Faro S."/>
            <person name="Ferreira P."/>
            <person name="Fischer H."/>
            <person name="Fitzgerald M."/>
            <person name="Foley K."/>
            <person name="Gage D."/>
            <person name="Galagan J."/>
            <person name="Gearin G."/>
            <person name="Gnerre S."/>
            <person name="Gnirke A."/>
            <person name="Goyette A."/>
            <person name="Graham J."/>
            <person name="Grandbois E."/>
            <person name="Gyaltsen K."/>
            <person name="Hafez N."/>
            <person name="Hagopian D."/>
            <person name="Hagos B."/>
            <person name="Hall J."/>
            <person name="Hatcher B."/>
            <person name="Heller A."/>
            <person name="Higgins H."/>
            <person name="Honan T."/>
            <person name="Horn A."/>
            <person name="Houde N."/>
            <person name="Hughes L."/>
            <person name="Hulme W."/>
            <person name="Husby E."/>
            <person name="Iliev I."/>
            <person name="Jaffe D."/>
            <person name="Jones C."/>
            <person name="Kamal M."/>
            <person name="Kamat A."/>
            <person name="Kamvysselis M."/>
            <person name="Karlsson E."/>
            <person name="Kells C."/>
            <person name="Kieu A."/>
            <person name="Kisner P."/>
            <person name="Kodira C."/>
            <person name="Kulbokas E."/>
            <person name="Labutti K."/>
            <person name="Lama D."/>
            <person name="Landers T."/>
            <person name="Leger J."/>
            <person name="Levine S."/>
            <person name="Lewis D."/>
            <person name="Lewis T."/>
            <person name="Lindblad-toh K."/>
            <person name="Liu X."/>
            <person name="Lokyitsang T."/>
            <person name="Lokyitsang Y."/>
            <person name="Lucien O."/>
            <person name="Lui A."/>
            <person name="Ma L.J."/>
            <person name="Mabbitt R."/>
            <person name="Macdonald J."/>
            <person name="Maclean C."/>
            <person name="Major J."/>
            <person name="Manning J."/>
            <person name="Marabella R."/>
            <person name="Maru K."/>
            <person name="Matthews C."/>
            <person name="Mauceli E."/>
            <person name="Mccarthy M."/>
            <person name="Mcdonough S."/>
            <person name="Mcghee T."/>
            <person name="Meldrim J."/>
            <person name="Meneus L."/>
            <person name="Mesirov J."/>
            <person name="Mihalev A."/>
            <person name="Mihova T."/>
            <person name="Mikkelsen T."/>
            <person name="Mlenga V."/>
            <person name="Moru K."/>
            <person name="Mozes J."/>
            <person name="Mulrain L."/>
            <person name="Munson G."/>
            <person name="Naylor J."/>
            <person name="Newes C."/>
            <person name="Nguyen C."/>
            <person name="Nguyen N."/>
            <person name="Nguyen T."/>
            <person name="Nicol R."/>
            <person name="Nielsen C."/>
            <person name="Nizzari M."/>
            <person name="Norbu C."/>
            <person name="Norbu N."/>
            <person name="O'donnell P."/>
            <person name="Okoawo O."/>
            <person name="O'leary S."/>
            <person name="Omotosho B."/>
            <person name="O'neill K."/>
            <person name="Osman S."/>
            <person name="Parker S."/>
            <person name="Perrin D."/>
            <person name="Phunkhang P."/>
            <person name="Piqani B."/>
            <person name="Purcell S."/>
            <person name="Rachupka T."/>
            <person name="Ramasamy U."/>
            <person name="Rameau R."/>
            <person name="Ray V."/>
            <person name="Raymond C."/>
            <person name="Retta R."/>
            <person name="Richardson S."/>
            <person name="Rise C."/>
            <person name="Rodriguez J."/>
            <person name="Rogers J."/>
            <person name="Rogov P."/>
            <person name="Rutman M."/>
            <person name="Schupbach R."/>
            <person name="Seaman C."/>
            <person name="Settipalli S."/>
            <person name="Sharpe T."/>
            <person name="Sheridan J."/>
            <person name="Sherpa N."/>
            <person name="Shi J."/>
            <person name="Smirnov S."/>
            <person name="Smith C."/>
            <person name="Sougnez C."/>
            <person name="Spencer B."/>
            <person name="Stalker J."/>
            <person name="Stange-thomann N."/>
            <person name="Stavropoulos S."/>
            <person name="Stetson K."/>
            <person name="Stone C."/>
            <person name="Stone S."/>
            <person name="Stubbs M."/>
            <person name="Talamas J."/>
            <person name="Tchuinga P."/>
            <person name="Tenzing P."/>
            <person name="Tesfaye S."/>
            <person name="Theodore J."/>
            <person name="Thoulutsang Y."/>
            <person name="Topham K."/>
            <person name="Towey S."/>
            <person name="Tsamla T."/>
            <person name="Tsomo N."/>
            <person name="Vallee D."/>
            <person name="Vassiliev H."/>
            <person name="Venkataraman V."/>
            <person name="Vinson J."/>
            <person name="Vo A."/>
            <person name="Wade C."/>
            <person name="Wang S."/>
            <person name="Wangchuk T."/>
            <person name="Wangdi T."/>
            <person name="Whittaker C."/>
            <person name="Wilkinson J."/>
            <person name="Wu Y."/>
            <person name="Wyman D."/>
            <person name="Yadav S."/>
            <person name="Yang S."/>
            <person name="Yang X."/>
            <person name="Yeager S."/>
            <person name="Yee E."/>
            <person name="Young G."/>
            <person name="Zainoun J."/>
            <person name="Zembeck L."/>
            <person name="Zimmer A."/>
            <person name="Zody M."/>
            <person name="Lander E."/>
        </authorList>
    </citation>
    <scope>NUCLEOTIDE SEQUENCE [LARGE SCALE GENOMIC DNA]</scope>
</reference>
<dbReference type="GO" id="GO:0043161">
    <property type="term" value="P:proteasome-mediated ubiquitin-dependent protein catabolic process"/>
    <property type="evidence" value="ECO:0007669"/>
    <property type="project" value="TreeGrafter"/>
</dbReference>
<evidence type="ECO:0000259" key="10">
    <source>
        <dbReference type="PROSITE" id="PS51394"/>
    </source>
</evidence>
<feature type="region of interest" description="Disordered" evidence="9">
    <location>
        <begin position="468"/>
        <end position="528"/>
    </location>
</feature>
<feature type="repeat" description="WD" evidence="8">
    <location>
        <begin position="235"/>
        <end position="276"/>
    </location>
</feature>
<dbReference type="FunFam" id="1.25.10.10:FF:000250">
    <property type="entry name" value="Phospholipase A-2-activating protein isoform A"/>
    <property type="match status" value="1"/>
</dbReference>
<dbReference type="eggNOG" id="KOG0301">
    <property type="taxonomic scope" value="Eukaryota"/>
</dbReference>
<dbReference type="PROSITE" id="PS50294">
    <property type="entry name" value="WD_REPEATS_REGION"/>
    <property type="match status" value="1"/>
</dbReference>
<dbReference type="FunCoup" id="H2YA00">
    <property type="interactions" value="706"/>
</dbReference>
<dbReference type="PROSITE" id="PS51396">
    <property type="entry name" value="PUL"/>
    <property type="match status" value="1"/>
</dbReference>
<name>H2YA00_CIOSA</name>
<dbReference type="GeneTree" id="ENSGT00550000074944"/>
<feature type="repeat" description="WD" evidence="8">
    <location>
        <begin position="108"/>
        <end position="138"/>
    </location>
</feature>
<evidence type="ECO:0000259" key="11">
    <source>
        <dbReference type="PROSITE" id="PS51396"/>
    </source>
</evidence>
<dbReference type="PANTHER" id="PTHR19849">
    <property type="entry name" value="PHOSPHOLIPASE A-2-ACTIVATING PROTEIN"/>
    <property type="match status" value="1"/>
</dbReference>
<dbReference type="Gene3D" id="2.130.10.10">
    <property type="entry name" value="YVTN repeat-like/Quinoprotein amine dehydrogenase"/>
    <property type="match status" value="1"/>
</dbReference>
<sequence length="816" mass="89478">NKEMKPFKYSCTIRGHEADVRGLCSVSNIPNGFISTSRDQTAKLWTSESDLPAYQQKQVFKGHKNFVSCVAVLSAVSEIYPDGLIFTGSNDHNIHVYLPGASEPIMVLSGHSNAVCSLFAGKHGTLVSGSWDKTARLWLVDTSGMLEGKCGMVMNGHSAAVWDTVIMPEQQGLVITASADKTVRSWRAGKCLDVFKGHTDCVRGLAVISSEQFLSCSNDATIRRWSVGGQCLQTYYGHSNFVYSVAVLNDGQEFETSSEDRSVKVWRINESDSNQTIATPAQSVWKVIVLENGDIAFGSSDATIRIFTRAHDRTATLEECAAFEEELSNSRISQEGNQLGDLAVNDLPGRDALEKEGEKDGQTLMVRHNTVVEAYQWSMAEGKWVKVGDVVGSNATGKKTMYQGKEYDFVFTIDNEDGKPPLNLPYNLTEDPWFAARKFIDDNDLSDGHLETIADFIIENTKGAEIGLGKPSEYADPFTGGGRYQPDGQESTTAGGHDPYTGSGRYKPDTTGSNTRHEGTDPFTGGGRYMPTAADIDEVIKNSYFPKDSYILFESCNVVAMLDKLKEFGSKCGNDVTDTEMESFKRFTHSGASPTASDMELLWQGLHWPNEFVFPVLDLLRFSISCQPATTQQICQNKAPELLVILLTHIRSSVPANRLLSIRILNNLFKSPDGNAFLLAGCSEVIDSVCSFLPSNPNPTPGNNKNIQVTVATLFINYGVLIRSASRGSPAIEKMRAPATTLCIRAVVRHLEKFDAFVPEAIFRHLVAIGTLIASDQVALQSARSLNAQSIVKKAADYHNSTDKIQDCSKFLIQIL</sequence>
<keyword evidence="7" id="KW-0539">Nucleus</keyword>
<evidence type="ECO:0000256" key="3">
    <source>
        <dbReference type="ARBA" id="ARBA00008495"/>
    </source>
</evidence>
<dbReference type="InterPro" id="IPR015943">
    <property type="entry name" value="WD40/YVTN_repeat-like_dom_sf"/>
</dbReference>
<evidence type="ECO:0000256" key="4">
    <source>
        <dbReference type="ARBA" id="ARBA00022490"/>
    </source>
</evidence>
<dbReference type="Proteomes" id="UP000007875">
    <property type="component" value="Unassembled WGS sequence"/>
</dbReference>
<feature type="domain" description="PUL" evidence="11">
    <location>
        <begin position="543"/>
        <end position="815"/>
    </location>
</feature>
<dbReference type="Gene3D" id="1.25.10.10">
    <property type="entry name" value="Leucine-rich Repeat Variant"/>
    <property type="match status" value="1"/>
</dbReference>
<evidence type="ECO:0000256" key="9">
    <source>
        <dbReference type="SAM" id="MobiDB-lite"/>
    </source>
</evidence>
<dbReference type="Ensembl" id="ENSCSAVT00000002186.1">
    <property type="protein sequence ID" value="ENSCSAVP00000002148.1"/>
    <property type="gene ID" value="ENSCSAVG00000001264.1"/>
</dbReference>
<accession>H2YA00</accession>
<comment type="subcellular location">
    <subcellularLocation>
        <location evidence="2">Cytoplasm</location>
    </subcellularLocation>
    <subcellularLocation>
        <location evidence="1">Nucleus</location>
    </subcellularLocation>
</comment>
<dbReference type="SUPFAM" id="SSF50978">
    <property type="entry name" value="WD40 repeat-like"/>
    <property type="match status" value="1"/>
</dbReference>
<evidence type="ECO:0000256" key="8">
    <source>
        <dbReference type="PROSITE-ProRule" id="PRU00221"/>
    </source>
</evidence>
<keyword evidence="4" id="KW-0963">Cytoplasm</keyword>
<keyword evidence="5 8" id="KW-0853">WD repeat</keyword>
<dbReference type="OMA" id="DKCIYYW"/>